<name>E4SKP0_LACAR</name>
<gene>
    <name evidence="2" type="ordered locus">LA2_07590</name>
</gene>
<dbReference type="PATRIC" id="fig|695560.3.peg.1497"/>
<evidence type="ECO:0000256" key="1">
    <source>
        <dbReference type="SAM" id="MobiDB-lite"/>
    </source>
</evidence>
<dbReference type="KEGG" id="lam:LA2_07590"/>
<dbReference type="AlphaFoldDB" id="E4SKP0"/>
<protein>
    <submittedName>
        <fullName evidence="2">Uncharacterized protein</fullName>
    </submittedName>
</protein>
<organism evidence="2 3">
    <name type="scientific">Lactobacillus amylovorus (strain GRL 1112)</name>
    <dbReference type="NCBI Taxonomy" id="695560"/>
    <lineage>
        <taxon>Bacteria</taxon>
        <taxon>Bacillati</taxon>
        <taxon>Bacillota</taxon>
        <taxon>Bacilli</taxon>
        <taxon>Lactobacillales</taxon>
        <taxon>Lactobacillaceae</taxon>
        <taxon>Lactobacillus</taxon>
    </lineage>
</organism>
<evidence type="ECO:0000313" key="2">
    <source>
        <dbReference type="EMBL" id="ADQ59437.1"/>
    </source>
</evidence>
<dbReference type="EMBL" id="CP002338">
    <property type="protein sequence ID" value="ADQ59437.1"/>
    <property type="molecule type" value="Genomic_DNA"/>
</dbReference>
<reference evidence="2 3" key="1">
    <citation type="journal article" date="2011" name="J. Bacteriol.">
        <title>Genome sequence of Lactobacillus amylovorus GRL1112.</title>
        <authorList>
            <person name="Kant R."/>
            <person name="Paulin L."/>
            <person name="Alatalo E."/>
            <person name="de Vos W.M."/>
            <person name="Palva A."/>
        </authorList>
    </citation>
    <scope>NUCLEOTIDE SEQUENCE [LARGE SCALE GENOMIC DNA]</scope>
    <source>
        <strain evidence="2 3">GRL 1112</strain>
    </source>
</reference>
<feature type="region of interest" description="Disordered" evidence="1">
    <location>
        <begin position="151"/>
        <end position="180"/>
    </location>
</feature>
<dbReference type="Proteomes" id="UP000007033">
    <property type="component" value="Chromosome"/>
</dbReference>
<evidence type="ECO:0000313" key="3">
    <source>
        <dbReference type="Proteomes" id="UP000007033"/>
    </source>
</evidence>
<dbReference type="RefSeq" id="WP_013438220.1">
    <property type="nucleotide sequence ID" value="NC_014724.1"/>
</dbReference>
<proteinExistence type="predicted"/>
<sequence>MAETENTQNFVPAWQIQAEKLEKVVADGNGAQVVYKSSNDDWCEPTLATKAYTTNDYPFVVEKPDGFVSPKYDWTHRKWVESANIAQGQDIEEMKSQIAELTKTANTVTAQQKNQNAETTQSSKLMMMITKQLGIMNTKLDNLADKIAPANPTNVTTSSTPVAPTTATQVTTPATEGGAQ</sequence>
<dbReference type="HOGENOM" id="CLU_1494397_0_0_9"/>
<accession>E4SKP0</accession>